<keyword evidence="5 6" id="KW-0472">Membrane</keyword>
<keyword evidence="4 6" id="KW-1133">Transmembrane helix</keyword>
<sequence>MNKLLYSFLVVLTTALMGSAFAIGKIGLEYSSPIFLVALRFTFAGIMMAIIVLLLKRRHPDSISDWIKIVSIGFFQTAGVMGCIFVGLQTVPSGELSILTFTNPLLVVVFGTFILKMKYNLRQWVGVLLGFVGVYITIGANLELRVGTILGICSAISWAVGTLLIKTYAKQLDTWVLTAYQMLFGGLILLMLSFLMENPHFTINVDSIFILVWLTLMASIVQFAVWFYLIQNGDPGKVSAFLFLAPFFGVISGWLLLGERLTWNVLVGAVFIFVGIFLVNWTRKGKQDRAVGFKKIQKEKEVM</sequence>
<evidence type="ECO:0000256" key="1">
    <source>
        <dbReference type="ARBA" id="ARBA00004127"/>
    </source>
</evidence>
<dbReference type="AlphaFoldDB" id="A0A562QGV2"/>
<feature type="transmembrane region" description="Helical" evidence="6">
    <location>
        <begin position="238"/>
        <end position="257"/>
    </location>
</feature>
<dbReference type="PANTHER" id="PTHR32322:SF2">
    <property type="entry name" value="EAMA DOMAIN-CONTAINING PROTEIN"/>
    <property type="match status" value="1"/>
</dbReference>
<dbReference type="InterPro" id="IPR050638">
    <property type="entry name" value="AA-Vitamin_Transporters"/>
</dbReference>
<reference evidence="8 9" key="1">
    <citation type="journal article" date="2015" name="Stand. Genomic Sci.">
        <title>Genomic Encyclopedia of Bacterial and Archaeal Type Strains, Phase III: the genomes of soil and plant-associated and newly described type strains.</title>
        <authorList>
            <person name="Whitman W.B."/>
            <person name="Woyke T."/>
            <person name="Klenk H.P."/>
            <person name="Zhou Y."/>
            <person name="Lilburn T.G."/>
            <person name="Beck B.J."/>
            <person name="De Vos P."/>
            <person name="Vandamme P."/>
            <person name="Eisen J.A."/>
            <person name="Garrity G."/>
            <person name="Hugenholtz P."/>
            <person name="Kyrpides N.C."/>
        </authorList>
    </citation>
    <scope>NUCLEOTIDE SEQUENCE [LARGE SCALE GENOMIC DNA]</scope>
    <source>
        <strain evidence="8 9">CGMCC 1.10116</strain>
    </source>
</reference>
<evidence type="ECO:0000256" key="2">
    <source>
        <dbReference type="ARBA" id="ARBA00007362"/>
    </source>
</evidence>
<evidence type="ECO:0000256" key="4">
    <source>
        <dbReference type="ARBA" id="ARBA00022989"/>
    </source>
</evidence>
<protein>
    <submittedName>
        <fullName evidence="8">Drug/metabolite transporter (DMT)-like permease</fullName>
    </submittedName>
</protein>
<feature type="transmembrane region" description="Helical" evidence="6">
    <location>
        <begin position="34"/>
        <end position="55"/>
    </location>
</feature>
<dbReference type="RefSeq" id="WP_144450745.1">
    <property type="nucleotide sequence ID" value="NZ_VLKZ01000006.1"/>
</dbReference>
<keyword evidence="3 6" id="KW-0812">Transmembrane</keyword>
<evidence type="ECO:0000313" key="9">
    <source>
        <dbReference type="Proteomes" id="UP000315711"/>
    </source>
</evidence>
<comment type="similarity">
    <text evidence="2">Belongs to the EamA transporter family.</text>
</comment>
<evidence type="ECO:0000256" key="6">
    <source>
        <dbReference type="SAM" id="Phobius"/>
    </source>
</evidence>
<feature type="domain" description="EamA" evidence="7">
    <location>
        <begin position="147"/>
        <end position="280"/>
    </location>
</feature>
<dbReference type="SUPFAM" id="SSF103481">
    <property type="entry name" value="Multidrug resistance efflux transporter EmrE"/>
    <property type="match status" value="2"/>
</dbReference>
<dbReference type="InterPro" id="IPR000620">
    <property type="entry name" value="EamA_dom"/>
</dbReference>
<dbReference type="InterPro" id="IPR037185">
    <property type="entry name" value="EmrE-like"/>
</dbReference>
<evidence type="ECO:0000256" key="3">
    <source>
        <dbReference type="ARBA" id="ARBA00022692"/>
    </source>
</evidence>
<evidence type="ECO:0000256" key="5">
    <source>
        <dbReference type="ARBA" id="ARBA00023136"/>
    </source>
</evidence>
<gene>
    <name evidence="8" type="ORF">IQ10_02455</name>
</gene>
<dbReference type="Proteomes" id="UP000315711">
    <property type="component" value="Unassembled WGS sequence"/>
</dbReference>
<dbReference type="OrthoDB" id="149142at2"/>
<dbReference type="GO" id="GO:0016020">
    <property type="term" value="C:membrane"/>
    <property type="evidence" value="ECO:0007669"/>
    <property type="project" value="UniProtKB-SubCell"/>
</dbReference>
<dbReference type="EMBL" id="VLKZ01000006">
    <property type="protein sequence ID" value="TWI55893.1"/>
    <property type="molecule type" value="Genomic_DNA"/>
</dbReference>
<feature type="transmembrane region" description="Helical" evidence="6">
    <location>
        <begin position="148"/>
        <end position="165"/>
    </location>
</feature>
<feature type="domain" description="EamA" evidence="7">
    <location>
        <begin position="7"/>
        <end position="138"/>
    </location>
</feature>
<proteinExistence type="inferred from homology"/>
<comment type="subcellular location">
    <subcellularLocation>
        <location evidence="1">Endomembrane system</location>
        <topology evidence="1">Multi-pass membrane protein</topology>
    </subcellularLocation>
</comment>
<dbReference type="Pfam" id="PF00892">
    <property type="entry name" value="EamA"/>
    <property type="match status" value="2"/>
</dbReference>
<accession>A0A562QGV2</accession>
<dbReference type="PANTHER" id="PTHR32322">
    <property type="entry name" value="INNER MEMBRANE TRANSPORTER"/>
    <property type="match status" value="1"/>
</dbReference>
<feature type="transmembrane region" description="Helical" evidence="6">
    <location>
        <begin position="177"/>
        <end position="196"/>
    </location>
</feature>
<name>A0A562QGV2_9BACI</name>
<feature type="transmembrane region" description="Helical" evidence="6">
    <location>
        <begin position="124"/>
        <end position="142"/>
    </location>
</feature>
<comment type="caution">
    <text evidence="8">The sequence shown here is derived from an EMBL/GenBank/DDBJ whole genome shotgun (WGS) entry which is preliminary data.</text>
</comment>
<evidence type="ECO:0000313" key="8">
    <source>
        <dbReference type="EMBL" id="TWI55893.1"/>
    </source>
</evidence>
<feature type="transmembrane region" description="Helical" evidence="6">
    <location>
        <begin position="208"/>
        <end position="229"/>
    </location>
</feature>
<organism evidence="8 9">
    <name type="scientific">Halalkalibacter nanhaiisediminis</name>
    <dbReference type="NCBI Taxonomy" id="688079"/>
    <lineage>
        <taxon>Bacteria</taxon>
        <taxon>Bacillati</taxon>
        <taxon>Bacillota</taxon>
        <taxon>Bacilli</taxon>
        <taxon>Bacillales</taxon>
        <taxon>Bacillaceae</taxon>
        <taxon>Halalkalibacter</taxon>
    </lineage>
</organism>
<feature type="transmembrane region" description="Helical" evidence="6">
    <location>
        <begin position="96"/>
        <end position="115"/>
    </location>
</feature>
<keyword evidence="9" id="KW-1185">Reference proteome</keyword>
<feature type="transmembrane region" description="Helical" evidence="6">
    <location>
        <begin position="263"/>
        <end position="281"/>
    </location>
</feature>
<evidence type="ECO:0000259" key="7">
    <source>
        <dbReference type="Pfam" id="PF00892"/>
    </source>
</evidence>
<feature type="transmembrane region" description="Helical" evidence="6">
    <location>
        <begin position="67"/>
        <end position="90"/>
    </location>
</feature>